<dbReference type="Proteomes" id="UP000663879">
    <property type="component" value="Unassembled WGS sequence"/>
</dbReference>
<dbReference type="AlphaFoldDB" id="A0A813Y5Z5"/>
<sequence>MAIEADLEQINEATLKALSNIENCCRRKGFTEELIKNFKNLRKGIAEILIKVNVVSEIVKEWVEELDKFTSESQSDEIRSKAIKAFTILKNKNPLIDYKLYTLESQVHDNQQDNEETDKTDDEIKHETYSPKKTQTISQNDSEILIKMALLNKNIRIETLRSSNQNQRIDEDVEQFGHRLLSNVREFNQPDKTEVEKHLTEVFVNGVELNIQTQIINDTYLPFQAVWVKAKKIEKCLSKKSQENTLANVEESLNAIEKNKNEQKCYFCGKNHYTNDCLGWKKFNSNQKPNSSYSRNLIKPVPKTAKNGLF</sequence>
<dbReference type="OrthoDB" id="10191168at2759"/>
<protein>
    <submittedName>
        <fullName evidence="2">Uncharacterized protein</fullName>
    </submittedName>
</protein>
<name>A0A813Y5Z5_9BILA</name>
<feature type="compositionally biased region" description="Acidic residues" evidence="1">
    <location>
        <begin position="112"/>
        <end position="121"/>
    </location>
</feature>
<keyword evidence="3" id="KW-1185">Reference proteome</keyword>
<evidence type="ECO:0000256" key="1">
    <source>
        <dbReference type="SAM" id="MobiDB-lite"/>
    </source>
</evidence>
<gene>
    <name evidence="2" type="ORF">OXX778_LOCUS10304</name>
</gene>
<accession>A0A813Y5Z5</accession>
<dbReference type="EMBL" id="CAJNOC010001616">
    <property type="protein sequence ID" value="CAF0878731.1"/>
    <property type="molecule type" value="Genomic_DNA"/>
</dbReference>
<evidence type="ECO:0000313" key="3">
    <source>
        <dbReference type="Proteomes" id="UP000663879"/>
    </source>
</evidence>
<reference evidence="2" key="1">
    <citation type="submission" date="2021-02" db="EMBL/GenBank/DDBJ databases">
        <authorList>
            <person name="Nowell W R."/>
        </authorList>
    </citation>
    <scope>NUCLEOTIDE SEQUENCE</scope>
    <source>
        <strain evidence="2">Ploen Becks lab</strain>
    </source>
</reference>
<evidence type="ECO:0000313" key="2">
    <source>
        <dbReference type="EMBL" id="CAF0878731.1"/>
    </source>
</evidence>
<comment type="caution">
    <text evidence="2">The sequence shown here is derived from an EMBL/GenBank/DDBJ whole genome shotgun (WGS) entry which is preliminary data.</text>
</comment>
<feature type="region of interest" description="Disordered" evidence="1">
    <location>
        <begin position="109"/>
        <end position="133"/>
    </location>
</feature>
<proteinExistence type="predicted"/>
<organism evidence="2 3">
    <name type="scientific">Brachionus calyciflorus</name>
    <dbReference type="NCBI Taxonomy" id="104777"/>
    <lineage>
        <taxon>Eukaryota</taxon>
        <taxon>Metazoa</taxon>
        <taxon>Spiralia</taxon>
        <taxon>Gnathifera</taxon>
        <taxon>Rotifera</taxon>
        <taxon>Eurotatoria</taxon>
        <taxon>Monogononta</taxon>
        <taxon>Pseudotrocha</taxon>
        <taxon>Ploima</taxon>
        <taxon>Brachionidae</taxon>
        <taxon>Brachionus</taxon>
    </lineage>
</organism>